<gene>
    <name evidence="2" type="ORF">CLUMA_CG008060</name>
</gene>
<dbReference type="PANTHER" id="PTHR47154:SF2">
    <property type="entry name" value="G-PROTEIN COUPLED RECEPTOR MTH-RELATED"/>
    <property type="match status" value="1"/>
</dbReference>
<feature type="transmembrane region" description="Helical" evidence="1">
    <location>
        <begin position="390"/>
        <end position="416"/>
    </location>
</feature>
<accession>A0A1J1I2J2</accession>
<evidence type="ECO:0000313" key="2">
    <source>
        <dbReference type="EMBL" id="CRK94559.1"/>
    </source>
</evidence>
<dbReference type="EMBL" id="CVRI01000039">
    <property type="protein sequence ID" value="CRK94559.1"/>
    <property type="molecule type" value="Genomic_DNA"/>
</dbReference>
<dbReference type="GO" id="GO:0008528">
    <property type="term" value="F:G protein-coupled peptide receptor activity"/>
    <property type="evidence" value="ECO:0007669"/>
    <property type="project" value="TreeGrafter"/>
</dbReference>
<sequence length="477" mass="56716">MLKKKEKFKNECNTSDHCVRFCCENHSTCNDDFIKKNFHLNNLLQLPDDFEYSASESLNRSIRILYGKPSCVAHTIYTNNGTGMYTFQYNYLYVDDYYYNEEKFCFQDEKINGEIEWKINYCKYDHDFKKIFYLIVFSAAVIMLSTVVIIYAFVRELKTLHGRIVLMSTASLIFDYILCHTPLLDIFFKTYSSFTFIMVFSISFAIKVHWLTIMCFDIWLTFRKLRSSSDGMERFKYYCFYAFGLTGLEMFFYIIGEYFLYDSMWRKFRATIVITFTTFYVIAWILNIVLLIITGIKIFKMSKSSNNSEHSWFESETLRYWKYVSVFGILLVNVINEMMNPKLRSSSDGMERFKYYCCYVFGLTGLQVLFLLGEYLFYDGLWRKFRPLVVITFTAFYFIAWIVHLVLVIITGIKIFKMSKASNNSEHSWFESETLRYWKYVSVFGILLVNVINEMMNPSIDFEMHYSSLSAILVFCS</sequence>
<reference evidence="2 3" key="1">
    <citation type="submission" date="2015-04" db="EMBL/GenBank/DDBJ databases">
        <authorList>
            <person name="Syromyatnikov M.Y."/>
            <person name="Popov V.N."/>
        </authorList>
    </citation>
    <scope>NUCLEOTIDE SEQUENCE [LARGE SCALE GENOMIC DNA]</scope>
</reference>
<dbReference type="Gene3D" id="1.20.1070.10">
    <property type="entry name" value="Rhodopsin 7-helix transmembrane proteins"/>
    <property type="match status" value="1"/>
</dbReference>
<feature type="transmembrane region" description="Helical" evidence="1">
    <location>
        <begin position="131"/>
        <end position="154"/>
    </location>
</feature>
<proteinExistence type="predicted"/>
<feature type="transmembrane region" description="Helical" evidence="1">
    <location>
        <begin position="356"/>
        <end position="378"/>
    </location>
</feature>
<evidence type="ECO:0000256" key="1">
    <source>
        <dbReference type="SAM" id="Phobius"/>
    </source>
</evidence>
<feature type="transmembrane region" description="Helical" evidence="1">
    <location>
        <begin position="240"/>
        <end position="260"/>
    </location>
</feature>
<dbReference type="AlphaFoldDB" id="A0A1J1I2J2"/>
<keyword evidence="1" id="KW-0472">Membrane</keyword>
<dbReference type="PANTHER" id="PTHR47154">
    <property type="entry name" value="G-PROTEIN COUPLED RECEPTOR MTH-RELATED"/>
    <property type="match status" value="1"/>
</dbReference>
<dbReference type="OrthoDB" id="8024228at2759"/>
<name>A0A1J1I2J2_9DIPT</name>
<organism evidence="2 3">
    <name type="scientific">Clunio marinus</name>
    <dbReference type="NCBI Taxonomy" id="568069"/>
    <lineage>
        <taxon>Eukaryota</taxon>
        <taxon>Metazoa</taxon>
        <taxon>Ecdysozoa</taxon>
        <taxon>Arthropoda</taxon>
        <taxon>Hexapoda</taxon>
        <taxon>Insecta</taxon>
        <taxon>Pterygota</taxon>
        <taxon>Neoptera</taxon>
        <taxon>Endopterygota</taxon>
        <taxon>Diptera</taxon>
        <taxon>Nematocera</taxon>
        <taxon>Chironomoidea</taxon>
        <taxon>Chironomidae</taxon>
        <taxon>Clunio</taxon>
    </lineage>
</organism>
<keyword evidence="1" id="KW-1133">Transmembrane helix</keyword>
<feature type="non-terminal residue" evidence="2">
    <location>
        <position position="477"/>
    </location>
</feature>
<keyword evidence="3" id="KW-1185">Reference proteome</keyword>
<evidence type="ECO:0000313" key="3">
    <source>
        <dbReference type="Proteomes" id="UP000183832"/>
    </source>
</evidence>
<dbReference type="InterPro" id="IPR051384">
    <property type="entry name" value="Mth_GPCR"/>
</dbReference>
<keyword evidence="1" id="KW-0812">Transmembrane</keyword>
<feature type="transmembrane region" description="Helical" evidence="1">
    <location>
        <begin position="272"/>
        <end position="298"/>
    </location>
</feature>
<dbReference type="GO" id="GO:0005886">
    <property type="term" value="C:plasma membrane"/>
    <property type="evidence" value="ECO:0007669"/>
    <property type="project" value="TreeGrafter"/>
</dbReference>
<protein>
    <submittedName>
        <fullName evidence="2">CLUMA_CG008060, isoform B</fullName>
    </submittedName>
</protein>
<dbReference type="Proteomes" id="UP000183832">
    <property type="component" value="Unassembled WGS sequence"/>
</dbReference>
<feature type="transmembrane region" description="Helical" evidence="1">
    <location>
        <begin position="191"/>
        <end position="220"/>
    </location>
</feature>